<keyword evidence="4" id="KW-1185">Reference proteome</keyword>
<dbReference type="Proteomes" id="UP000321954">
    <property type="component" value="Chromosome"/>
</dbReference>
<protein>
    <submittedName>
        <fullName evidence="3">Glycosyltransferase family 4 protein</fullName>
    </submittedName>
</protein>
<accession>A0A5B8YKL8</accession>
<name>A0A5B8YKL8_9FLAO</name>
<dbReference type="PANTHER" id="PTHR12526">
    <property type="entry name" value="GLYCOSYLTRANSFERASE"/>
    <property type="match status" value="1"/>
</dbReference>
<feature type="domain" description="Glycosyl transferase family 1" evidence="1">
    <location>
        <begin position="181"/>
        <end position="327"/>
    </location>
</feature>
<sequence length="358" mass="40656">MIGTKYIAVICNYVLKPERIGGMDRFFVAYDSACKERGLRVDWFFSHCKPHSFYENLNVFASENTSAIEQFFNQDITSKRYDIVITHFVELCTPMFRKIKTAHHSYIIAIDHNPRPIQGFPLKKRIKNRIKGRLYGRNIDCFGGVSQYTVDHILMDYGKQIAGKTHLVYNGIDTSIYKKRTEENFGRMIVASHLRESKGIQDLIEAVNLLSAQLKNMLKIDIFGEGPSEKVLKAKVADYNLEQQIVFNGSSSKLPELLQGYSFLLQPTYMECFSLSILESLAANVPVITTPVGGNPEIIINGYHGFLFKAGDIRELASILEKVLEKDLIIGKDVSTKIVREFSLEKMVQGHLKLLPCT</sequence>
<dbReference type="CDD" id="cd03801">
    <property type="entry name" value="GT4_PimA-like"/>
    <property type="match status" value="1"/>
</dbReference>
<evidence type="ECO:0000313" key="3">
    <source>
        <dbReference type="EMBL" id="QED37748.1"/>
    </source>
</evidence>
<dbReference type="OrthoDB" id="9811239at2"/>
<reference evidence="3 4" key="1">
    <citation type="submission" date="2019-08" db="EMBL/GenBank/DDBJ databases">
        <title>Antarcticibacterium arcticum sp. nov., a bacterium isolated from marine sediment of the Canadian Beaufort Sea.</title>
        <authorList>
            <person name="Lee Y.M."/>
            <person name="Baek K."/>
            <person name="Lee D.-H."/>
            <person name="Shin S.C."/>
            <person name="Jin Y.K."/>
            <person name="Park Y."/>
        </authorList>
    </citation>
    <scope>NUCLEOTIDE SEQUENCE [LARGE SCALE GENOMIC DNA]</scope>
    <source>
        <strain evidence="3 4">PAMC 28998</strain>
    </source>
</reference>
<evidence type="ECO:0000259" key="2">
    <source>
        <dbReference type="Pfam" id="PF13439"/>
    </source>
</evidence>
<organism evidence="3 4">
    <name type="scientific">Antarcticibacterium arcticum</name>
    <dbReference type="NCBI Taxonomy" id="2585771"/>
    <lineage>
        <taxon>Bacteria</taxon>
        <taxon>Pseudomonadati</taxon>
        <taxon>Bacteroidota</taxon>
        <taxon>Flavobacteriia</taxon>
        <taxon>Flavobacteriales</taxon>
        <taxon>Flavobacteriaceae</taxon>
        <taxon>Antarcticibacterium</taxon>
    </lineage>
</organism>
<dbReference type="Gene3D" id="3.40.50.2000">
    <property type="entry name" value="Glycogen Phosphorylase B"/>
    <property type="match status" value="2"/>
</dbReference>
<feature type="domain" description="Glycosyltransferase subfamily 4-like N-terminal" evidence="2">
    <location>
        <begin position="21"/>
        <end position="175"/>
    </location>
</feature>
<dbReference type="InterPro" id="IPR028098">
    <property type="entry name" value="Glyco_trans_4-like_N"/>
</dbReference>
<gene>
    <name evidence="3" type="ORF">FK178_08435</name>
</gene>
<keyword evidence="3" id="KW-0808">Transferase</keyword>
<evidence type="ECO:0000259" key="1">
    <source>
        <dbReference type="Pfam" id="PF00534"/>
    </source>
</evidence>
<dbReference type="RefSeq" id="WP_146833492.1">
    <property type="nucleotide sequence ID" value="NZ_CP042476.1"/>
</dbReference>
<proteinExistence type="predicted"/>
<evidence type="ECO:0000313" key="4">
    <source>
        <dbReference type="Proteomes" id="UP000321954"/>
    </source>
</evidence>
<dbReference type="KEGG" id="anp:FK178_08435"/>
<dbReference type="Pfam" id="PF13439">
    <property type="entry name" value="Glyco_transf_4"/>
    <property type="match status" value="1"/>
</dbReference>
<dbReference type="PANTHER" id="PTHR12526:SF630">
    <property type="entry name" value="GLYCOSYLTRANSFERASE"/>
    <property type="match status" value="1"/>
</dbReference>
<dbReference type="AlphaFoldDB" id="A0A5B8YKL8"/>
<dbReference type="InterPro" id="IPR001296">
    <property type="entry name" value="Glyco_trans_1"/>
</dbReference>
<dbReference type="EMBL" id="CP042476">
    <property type="protein sequence ID" value="QED37748.1"/>
    <property type="molecule type" value="Genomic_DNA"/>
</dbReference>
<dbReference type="Pfam" id="PF00534">
    <property type="entry name" value="Glycos_transf_1"/>
    <property type="match status" value="1"/>
</dbReference>
<dbReference type="SUPFAM" id="SSF53756">
    <property type="entry name" value="UDP-Glycosyltransferase/glycogen phosphorylase"/>
    <property type="match status" value="1"/>
</dbReference>
<dbReference type="GO" id="GO:0016757">
    <property type="term" value="F:glycosyltransferase activity"/>
    <property type="evidence" value="ECO:0007669"/>
    <property type="project" value="InterPro"/>
</dbReference>